<organism evidence="1 2">
    <name type="scientific">Dyadobacter linearis</name>
    <dbReference type="NCBI Taxonomy" id="2823330"/>
    <lineage>
        <taxon>Bacteria</taxon>
        <taxon>Pseudomonadati</taxon>
        <taxon>Bacteroidota</taxon>
        <taxon>Cytophagia</taxon>
        <taxon>Cytophagales</taxon>
        <taxon>Spirosomataceae</taxon>
        <taxon>Dyadobacter</taxon>
    </lineage>
</organism>
<evidence type="ECO:0000313" key="2">
    <source>
        <dbReference type="Proteomes" id="UP000679725"/>
    </source>
</evidence>
<evidence type="ECO:0008006" key="3">
    <source>
        <dbReference type="Google" id="ProtNLM"/>
    </source>
</evidence>
<dbReference type="RefSeq" id="WP_215233575.1">
    <property type="nucleotide sequence ID" value="NZ_CAJRAU010000003.1"/>
</dbReference>
<proteinExistence type="predicted"/>
<keyword evidence="2" id="KW-1185">Reference proteome</keyword>
<protein>
    <recommendedName>
        <fullName evidence="3">Lipoprotein</fullName>
    </recommendedName>
</protein>
<gene>
    <name evidence="1" type="ORF">DYBT9623_02193</name>
</gene>
<dbReference type="EMBL" id="CAJRAU010000003">
    <property type="protein sequence ID" value="CAG5069457.1"/>
    <property type="molecule type" value="Genomic_DNA"/>
</dbReference>
<sequence>MKKWISGAGLLFALTLWGCSDEGLDAISTIDSNFETGVDGWAPGLAEFDTKIDTASIAFRFGRTRLPFGLDTSQYAFMMQSNNRSDDMFMYLKKKVTGFEPNETYSVVFDIDLGTKAPEGSIGAGGSTANAVYVKAGVTLVEPITRLQGINYVFNLDKGIQSQSGVDGIVLGDVSNGTSDTTYVLVNRNNTDKPFLIKTNASGELWFYVGTDSGFEGLTRLYYNRIRITATEQNLN</sequence>
<accession>A0ABM8UPU9</accession>
<name>A0ABM8UPU9_9BACT</name>
<evidence type="ECO:0000313" key="1">
    <source>
        <dbReference type="EMBL" id="CAG5069457.1"/>
    </source>
</evidence>
<reference evidence="1 2" key="1">
    <citation type="submission" date="2021-04" db="EMBL/GenBank/DDBJ databases">
        <authorList>
            <person name="Rodrigo-Torres L."/>
            <person name="Arahal R. D."/>
            <person name="Lucena T."/>
        </authorList>
    </citation>
    <scope>NUCLEOTIDE SEQUENCE [LARGE SCALE GENOMIC DNA]</scope>
    <source>
        <strain evidence="1 2">CECT 9623</strain>
    </source>
</reference>
<dbReference type="Proteomes" id="UP000679725">
    <property type="component" value="Unassembled WGS sequence"/>
</dbReference>
<comment type="caution">
    <text evidence="1">The sequence shown here is derived from an EMBL/GenBank/DDBJ whole genome shotgun (WGS) entry which is preliminary data.</text>
</comment>